<feature type="compositionally biased region" description="Polar residues" evidence="1">
    <location>
        <begin position="19"/>
        <end position="45"/>
    </location>
</feature>
<reference evidence="2" key="1">
    <citation type="journal article" date="2023" name="PLoS Negl. Trop. Dis.">
        <title>A genome sequence for Biomphalaria pfeifferi, the major vector snail for the human-infecting parasite Schistosoma mansoni.</title>
        <authorList>
            <person name="Bu L."/>
            <person name="Lu L."/>
            <person name="Laidemitt M.R."/>
            <person name="Zhang S.M."/>
            <person name="Mutuku M."/>
            <person name="Mkoji G."/>
            <person name="Steinauer M."/>
            <person name="Loker E.S."/>
        </authorList>
    </citation>
    <scope>NUCLEOTIDE SEQUENCE</scope>
    <source>
        <strain evidence="2">KasaAsao</strain>
    </source>
</reference>
<keyword evidence="3" id="KW-1185">Reference proteome</keyword>
<evidence type="ECO:0000313" key="3">
    <source>
        <dbReference type="Proteomes" id="UP001233172"/>
    </source>
</evidence>
<dbReference type="EMBL" id="JASAOG010000099">
    <property type="protein sequence ID" value="KAK0051909.1"/>
    <property type="molecule type" value="Genomic_DNA"/>
</dbReference>
<evidence type="ECO:0000313" key="2">
    <source>
        <dbReference type="EMBL" id="KAK0051909.1"/>
    </source>
</evidence>
<dbReference type="AlphaFoldDB" id="A0AAD8BDK0"/>
<reference evidence="2" key="2">
    <citation type="submission" date="2023-04" db="EMBL/GenBank/DDBJ databases">
        <authorList>
            <person name="Bu L."/>
            <person name="Lu L."/>
            <person name="Laidemitt M.R."/>
            <person name="Zhang S.M."/>
            <person name="Mutuku M."/>
            <person name="Mkoji G."/>
            <person name="Steinauer M."/>
            <person name="Loker E.S."/>
        </authorList>
    </citation>
    <scope>NUCLEOTIDE SEQUENCE</scope>
    <source>
        <strain evidence="2">KasaAsao</strain>
        <tissue evidence="2">Whole Snail</tissue>
    </source>
</reference>
<organism evidence="2 3">
    <name type="scientific">Biomphalaria pfeifferi</name>
    <name type="common">Bloodfluke planorb</name>
    <name type="synonym">Freshwater snail</name>
    <dbReference type="NCBI Taxonomy" id="112525"/>
    <lineage>
        <taxon>Eukaryota</taxon>
        <taxon>Metazoa</taxon>
        <taxon>Spiralia</taxon>
        <taxon>Lophotrochozoa</taxon>
        <taxon>Mollusca</taxon>
        <taxon>Gastropoda</taxon>
        <taxon>Heterobranchia</taxon>
        <taxon>Euthyneura</taxon>
        <taxon>Panpulmonata</taxon>
        <taxon>Hygrophila</taxon>
        <taxon>Lymnaeoidea</taxon>
        <taxon>Planorbidae</taxon>
        <taxon>Biomphalaria</taxon>
    </lineage>
</organism>
<sequence>SANCDILLDAVSGDNWDSLPSVSQWERSRSTSSAPMSTQRASKVSNDPLIWSRHAITSSRQRGSQYSPLQQVKK</sequence>
<proteinExistence type="predicted"/>
<feature type="non-terminal residue" evidence="2">
    <location>
        <position position="1"/>
    </location>
</feature>
<evidence type="ECO:0000256" key="1">
    <source>
        <dbReference type="SAM" id="MobiDB-lite"/>
    </source>
</evidence>
<feature type="region of interest" description="Disordered" evidence="1">
    <location>
        <begin position="19"/>
        <end position="46"/>
    </location>
</feature>
<comment type="caution">
    <text evidence="2">The sequence shown here is derived from an EMBL/GenBank/DDBJ whole genome shotgun (WGS) entry which is preliminary data.</text>
</comment>
<feature type="non-terminal residue" evidence="2">
    <location>
        <position position="74"/>
    </location>
</feature>
<name>A0AAD8BDK0_BIOPF</name>
<protein>
    <submittedName>
        <fullName evidence="2">Uncharacterized protein</fullName>
    </submittedName>
</protein>
<gene>
    <name evidence="2" type="ORF">Bpfe_018679</name>
</gene>
<accession>A0AAD8BDK0</accession>
<dbReference type="Proteomes" id="UP001233172">
    <property type="component" value="Unassembled WGS sequence"/>
</dbReference>